<keyword evidence="2" id="KW-1185">Reference proteome</keyword>
<evidence type="ECO:0000313" key="1">
    <source>
        <dbReference type="EMBL" id="KAK6495648.1"/>
    </source>
</evidence>
<dbReference type="AlphaFoldDB" id="A0AAV9VSP0"/>
<organism evidence="1 2">
    <name type="scientific">Arthrobotrys musiformis</name>
    <dbReference type="NCBI Taxonomy" id="47236"/>
    <lineage>
        <taxon>Eukaryota</taxon>
        <taxon>Fungi</taxon>
        <taxon>Dikarya</taxon>
        <taxon>Ascomycota</taxon>
        <taxon>Pezizomycotina</taxon>
        <taxon>Orbiliomycetes</taxon>
        <taxon>Orbiliales</taxon>
        <taxon>Orbiliaceae</taxon>
        <taxon>Arthrobotrys</taxon>
    </lineage>
</organism>
<dbReference type="EMBL" id="JAVHJL010000012">
    <property type="protein sequence ID" value="KAK6495648.1"/>
    <property type="molecule type" value="Genomic_DNA"/>
</dbReference>
<name>A0AAV9VSP0_9PEZI</name>
<comment type="caution">
    <text evidence="1">The sequence shown here is derived from an EMBL/GenBank/DDBJ whole genome shotgun (WGS) entry which is preliminary data.</text>
</comment>
<gene>
    <name evidence="1" type="ORF">TWF481_002696</name>
</gene>
<protein>
    <submittedName>
        <fullName evidence="1">Uncharacterized protein</fullName>
    </submittedName>
</protein>
<sequence length="111" mass="12124">MQLWIRVRNANLDVEAATGLTASCYVLDSQPPGMHAFSLRDMFRELYRKDSLSALEALQRMGCPINATSALMKLETQYASLLASVQNGTRTATAAHLITEKISATLPGPLQ</sequence>
<evidence type="ECO:0000313" key="2">
    <source>
        <dbReference type="Proteomes" id="UP001370758"/>
    </source>
</evidence>
<accession>A0AAV9VSP0</accession>
<reference evidence="1 2" key="1">
    <citation type="submission" date="2023-08" db="EMBL/GenBank/DDBJ databases">
        <authorList>
            <person name="Palmer J.M."/>
        </authorList>
    </citation>
    <scope>NUCLEOTIDE SEQUENCE [LARGE SCALE GENOMIC DNA]</scope>
    <source>
        <strain evidence="1 2">TWF481</strain>
    </source>
</reference>
<dbReference type="Proteomes" id="UP001370758">
    <property type="component" value="Unassembled WGS sequence"/>
</dbReference>
<proteinExistence type="predicted"/>